<dbReference type="InterPro" id="IPR003593">
    <property type="entry name" value="AAA+_ATPase"/>
</dbReference>
<keyword evidence="3" id="KW-0813">Transport</keyword>
<dbReference type="NCBIfam" id="NF010167">
    <property type="entry name" value="PRK13648.1"/>
    <property type="match status" value="1"/>
</dbReference>
<gene>
    <name evidence="10" type="ORF">IBJ83_00730</name>
</gene>
<dbReference type="InterPro" id="IPR017871">
    <property type="entry name" value="ABC_transporter-like_CS"/>
</dbReference>
<proteinExistence type="inferred from homology"/>
<comment type="similarity">
    <text evidence="2">Belongs to the ABC transporter superfamily.</text>
</comment>
<feature type="domain" description="ABC transporter" evidence="9">
    <location>
        <begin position="11"/>
        <end position="244"/>
    </location>
</feature>
<dbReference type="CDD" id="cd03225">
    <property type="entry name" value="ABC_cobalt_CbiO_domain1"/>
    <property type="match status" value="1"/>
</dbReference>
<comment type="subcellular location">
    <subcellularLocation>
        <location evidence="1">Cell membrane</location>
        <topology evidence="1">Peripheral membrane protein</topology>
    </subcellularLocation>
</comment>
<dbReference type="Proteomes" id="UP000823123">
    <property type="component" value="Unassembled WGS sequence"/>
</dbReference>
<dbReference type="Gene3D" id="3.40.50.300">
    <property type="entry name" value="P-loop containing nucleotide triphosphate hydrolases"/>
    <property type="match status" value="1"/>
</dbReference>
<comment type="caution">
    <text evidence="10">The sequence shown here is derived from an EMBL/GenBank/DDBJ whole genome shotgun (WGS) entry which is preliminary data.</text>
</comment>
<dbReference type="PROSITE" id="PS50893">
    <property type="entry name" value="ABC_TRANSPORTER_2"/>
    <property type="match status" value="1"/>
</dbReference>
<dbReference type="RefSeq" id="WP_201274956.1">
    <property type="nucleotide sequence ID" value="NZ_AP038371.1"/>
</dbReference>
<dbReference type="InterPro" id="IPR030947">
    <property type="entry name" value="EcfA_1"/>
</dbReference>
<reference evidence="10 11" key="1">
    <citation type="submission" date="2020-09" db="EMBL/GenBank/DDBJ databases">
        <title>Parvimonas S3374 sp. nov.</title>
        <authorList>
            <person name="Buhl M."/>
        </authorList>
    </citation>
    <scope>NUCLEOTIDE SEQUENCE [LARGE SCALE GENOMIC DNA]</scope>
    <source>
        <strain evidence="10 11">S3374</strain>
    </source>
</reference>
<name>A0ABS1C6Y0_9FIRM</name>
<dbReference type="PANTHER" id="PTHR43553:SF24">
    <property type="entry name" value="ENERGY-COUPLING FACTOR TRANSPORTER ATP-BINDING PROTEIN ECFA1"/>
    <property type="match status" value="1"/>
</dbReference>
<evidence type="ECO:0000256" key="3">
    <source>
        <dbReference type="ARBA" id="ARBA00022448"/>
    </source>
</evidence>
<dbReference type="InterPro" id="IPR027417">
    <property type="entry name" value="P-loop_NTPase"/>
</dbReference>
<evidence type="ECO:0000313" key="10">
    <source>
        <dbReference type="EMBL" id="MBK1467845.1"/>
    </source>
</evidence>
<dbReference type="Pfam" id="PF00005">
    <property type="entry name" value="ABC_tran"/>
    <property type="match status" value="1"/>
</dbReference>
<keyword evidence="8" id="KW-0472">Membrane</keyword>
<dbReference type="PANTHER" id="PTHR43553">
    <property type="entry name" value="HEAVY METAL TRANSPORTER"/>
    <property type="match status" value="1"/>
</dbReference>
<protein>
    <submittedName>
        <fullName evidence="10">Energy-coupling factor transporter ATPase</fullName>
    </submittedName>
</protein>
<evidence type="ECO:0000256" key="2">
    <source>
        <dbReference type="ARBA" id="ARBA00005417"/>
    </source>
</evidence>
<evidence type="ECO:0000256" key="4">
    <source>
        <dbReference type="ARBA" id="ARBA00022475"/>
    </source>
</evidence>
<dbReference type="InterPro" id="IPR050095">
    <property type="entry name" value="ECF_ABC_transporter_ATP-bd"/>
</dbReference>
<keyword evidence="6" id="KW-0067">ATP-binding</keyword>
<keyword evidence="7" id="KW-1278">Translocase</keyword>
<organism evidence="10 11">
    <name type="scientific">Parvimonas parva</name>
    <dbReference type="NCBI Taxonomy" id="2769485"/>
    <lineage>
        <taxon>Bacteria</taxon>
        <taxon>Bacillati</taxon>
        <taxon>Bacillota</taxon>
        <taxon>Tissierellia</taxon>
        <taxon>Tissierellales</taxon>
        <taxon>Peptoniphilaceae</taxon>
        <taxon>Parvimonas</taxon>
    </lineage>
</organism>
<dbReference type="InterPro" id="IPR003439">
    <property type="entry name" value="ABC_transporter-like_ATP-bd"/>
</dbReference>
<evidence type="ECO:0000313" key="11">
    <source>
        <dbReference type="Proteomes" id="UP000823123"/>
    </source>
</evidence>
<dbReference type="SMART" id="SM00382">
    <property type="entry name" value="AAA"/>
    <property type="match status" value="1"/>
</dbReference>
<evidence type="ECO:0000256" key="8">
    <source>
        <dbReference type="ARBA" id="ARBA00023136"/>
    </source>
</evidence>
<evidence type="ECO:0000259" key="9">
    <source>
        <dbReference type="PROSITE" id="PS50893"/>
    </source>
</evidence>
<keyword evidence="4" id="KW-1003">Cell membrane</keyword>
<sequence length="281" mass="31717">MNEKIIDIKNLRYEYLSDDNKKSIGLDGISFSVNKGELISILGHNGSGKSTLAKLLNAQFVPTDGEIEIFGINTKDEEKIWDIRQKCAMVFQNPDNQLVATVVEEDVAFGPENLGIDPVEIRQRVDEALKIVEMGDYKKHSPHMLSGGQKQRIAIAGVLSMKPEVIIFDESTAMLDPIGRKDIIDTILKLNKEENKTILYITHYMEEAVLADRVIVLNEGKIEFDDSPKKVFSNVERLRELGLSVPQVTELSYLLKNEGIEIPTDILTNDEMIEFLEKKLK</sequence>
<evidence type="ECO:0000256" key="7">
    <source>
        <dbReference type="ARBA" id="ARBA00022967"/>
    </source>
</evidence>
<dbReference type="EMBL" id="JACVDA010000002">
    <property type="protein sequence ID" value="MBK1467845.1"/>
    <property type="molecule type" value="Genomic_DNA"/>
</dbReference>
<evidence type="ECO:0000256" key="5">
    <source>
        <dbReference type="ARBA" id="ARBA00022741"/>
    </source>
</evidence>
<evidence type="ECO:0000256" key="6">
    <source>
        <dbReference type="ARBA" id="ARBA00022840"/>
    </source>
</evidence>
<dbReference type="NCBIfam" id="TIGR04520">
    <property type="entry name" value="ECF_ATPase_1"/>
    <property type="match status" value="1"/>
</dbReference>
<accession>A0ABS1C6Y0</accession>
<evidence type="ECO:0000256" key="1">
    <source>
        <dbReference type="ARBA" id="ARBA00004202"/>
    </source>
</evidence>
<keyword evidence="11" id="KW-1185">Reference proteome</keyword>
<dbReference type="SUPFAM" id="SSF52540">
    <property type="entry name" value="P-loop containing nucleoside triphosphate hydrolases"/>
    <property type="match status" value="1"/>
</dbReference>
<dbReference type="InterPro" id="IPR015856">
    <property type="entry name" value="ABC_transpr_CbiO/EcfA_su"/>
</dbReference>
<dbReference type="PROSITE" id="PS00211">
    <property type="entry name" value="ABC_TRANSPORTER_1"/>
    <property type="match status" value="1"/>
</dbReference>
<keyword evidence="5" id="KW-0547">Nucleotide-binding</keyword>